<comment type="caution">
    <text evidence="19">The sequence shown here is derived from an EMBL/GenBank/DDBJ whole genome shotgun (WGS) entry which is preliminary data.</text>
</comment>
<dbReference type="EC" id="4.1.3.17" evidence="7"/>
<dbReference type="NCBIfam" id="NF006731">
    <property type="entry name" value="PRK09262.1"/>
    <property type="match status" value="1"/>
</dbReference>
<evidence type="ECO:0000256" key="17">
    <source>
        <dbReference type="ARBA" id="ARBA00061585"/>
    </source>
</evidence>
<comment type="similarity">
    <text evidence="17">Belongs to the LigK/PcmE family.</text>
</comment>
<dbReference type="InterPro" id="IPR005493">
    <property type="entry name" value="RraA/RraA-like"/>
</dbReference>
<evidence type="ECO:0000256" key="6">
    <source>
        <dbReference type="ARBA" id="ARBA00011643"/>
    </source>
</evidence>
<evidence type="ECO:0000256" key="13">
    <source>
        <dbReference type="ARBA" id="ARBA00025046"/>
    </source>
</evidence>
<evidence type="ECO:0000256" key="11">
    <source>
        <dbReference type="ARBA" id="ARBA00022842"/>
    </source>
</evidence>
<evidence type="ECO:0000256" key="8">
    <source>
        <dbReference type="ARBA" id="ARBA00012947"/>
    </source>
</evidence>
<dbReference type="EC" id="4.1.1.112" evidence="8"/>
<feature type="binding site" evidence="18">
    <location>
        <begin position="94"/>
        <end position="97"/>
    </location>
    <ligand>
        <name>substrate</name>
    </ligand>
</feature>
<evidence type="ECO:0000256" key="12">
    <source>
        <dbReference type="ARBA" id="ARBA00023239"/>
    </source>
</evidence>
<dbReference type="CDD" id="cd16841">
    <property type="entry name" value="RraA_family"/>
    <property type="match status" value="1"/>
</dbReference>
<dbReference type="Proteomes" id="UP000606991">
    <property type="component" value="Unassembled WGS sequence"/>
</dbReference>
<name>A0A934JUK5_9BACT</name>
<feature type="binding site" evidence="18">
    <location>
        <position position="117"/>
    </location>
    <ligand>
        <name>Mg(2+)</name>
        <dbReference type="ChEBI" id="CHEBI:18420"/>
    </ligand>
</feature>
<dbReference type="GO" id="GO:0046395">
    <property type="term" value="P:carboxylic acid catabolic process"/>
    <property type="evidence" value="ECO:0007669"/>
    <property type="project" value="UniProtKB-ARBA"/>
</dbReference>
<proteinExistence type="inferred from homology"/>
<dbReference type="GO" id="GO:0019336">
    <property type="term" value="P:phenol-containing compound catabolic process"/>
    <property type="evidence" value="ECO:0007669"/>
    <property type="project" value="UniProtKB-ARBA"/>
</dbReference>
<comment type="subunit">
    <text evidence="6">Homohexamer.</text>
</comment>
<dbReference type="AlphaFoldDB" id="A0A934JUK5"/>
<comment type="catalytic activity">
    <reaction evidence="1">
        <text>4-hydroxy-4-methyl-2-oxoglutarate = 2 pyruvate</text>
        <dbReference type="Rhea" id="RHEA:22748"/>
        <dbReference type="ChEBI" id="CHEBI:15361"/>
        <dbReference type="ChEBI" id="CHEBI:58276"/>
        <dbReference type="EC" id="4.1.3.17"/>
    </reaction>
</comment>
<comment type="similarity">
    <text evidence="4">Belongs to the class II aldolase/RraA-like family.</text>
</comment>
<evidence type="ECO:0000256" key="16">
    <source>
        <dbReference type="ARBA" id="ARBA00047973"/>
    </source>
</evidence>
<comment type="subunit">
    <text evidence="5">Homotrimer.</text>
</comment>
<gene>
    <name evidence="19" type="ORF">JF886_00570</name>
</gene>
<keyword evidence="11 18" id="KW-0460">Magnesium</keyword>
<dbReference type="RefSeq" id="WP_337308539.1">
    <property type="nucleotide sequence ID" value="NZ_JAEKNS010000008.1"/>
</dbReference>
<dbReference type="Gene3D" id="3.50.30.40">
    <property type="entry name" value="Ribonuclease E inhibitor RraA/RraA-like"/>
    <property type="match status" value="1"/>
</dbReference>
<evidence type="ECO:0000256" key="5">
    <source>
        <dbReference type="ARBA" id="ARBA00011233"/>
    </source>
</evidence>
<keyword evidence="12" id="KW-0456">Lyase</keyword>
<accession>A0A934JUK5</accession>
<comment type="cofactor">
    <cofactor evidence="2 18">
        <name>Mg(2+)</name>
        <dbReference type="ChEBI" id="CHEBI:18420"/>
    </cofactor>
</comment>
<reference evidence="19 20" key="1">
    <citation type="submission" date="2020-10" db="EMBL/GenBank/DDBJ databases">
        <title>Ca. Dormibacterota MAGs.</title>
        <authorList>
            <person name="Montgomery K."/>
        </authorList>
    </citation>
    <scope>NUCLEOTIDE SEQUENCE [LARGE SCALE GENOMIC DNA]</scope>
    <source>
        <strain evidence="19">SC8812_S17_18</strain>
    </source>
</reference>
<evidence type="ECO:0000313" key="20">
    <source>
        <dbReference type="Proteomes" id="UP000606991"/>
    </source>
</evidence>
<evidence type="ECO:0000256" key="18">
    <source>
        <dbReference type="PIRSR" id="PIRSR605493-1"/>
    </source>
</evidence>
<dbReference type="Pfam" id="PF03737">
    <property type="entry name" value="RraA-like"/>
    <property type="match status" value="1"/>
</dbReference>
<evidence type="ECO:0000256" key="7">
    <source>
        <dbReference type="ARBA" id="ARBA00012213"/>
    </source>
</evidence>
<dbReference type="InterPro" id="IPR036704">
    <property type="entry name" value="RraA/RraA-like_sf"/>
</dbReference>
<evidence type="ECO:0000256" key="4">
    <source>
        <dbReference type="ARBA" id="ARBA00008621"/>
    </source>
</evidence>
<keyword evidence="10 18" id="KW-0479">Metal-binding</keyword>
<sequence>MADPALSSPRPDPGVVARLTALGVATVHESQGRRGLLNASVRPIQDGVRVAGPALTVLCQPGDNLMIHLAVEKAHEGDVLVVAMASPSDAGMIGELLATSLRAHGVIAAVIDAGVRDVAELRAMGLPVWSRWINAQGTTKTQHGTINRTVVCAGQSVSAGDVIVADDDGVVCVPAPQAATVAAQAEERAAHEDEVRARLAAGELTVDLLGLR</sequence>
<dbReference type="SUPFAM" id="SSF89562">
    <property type="entry name" value="RraA-like"/>
    <property type="match status" value="1"/>
</dbReference>
<evidence type="ECO:0000256" key="3">
    <source>
        <dbReference type="ARBA" id="ARBA00001968"/>
    </source>
</evidence>
<comment type="function">
    <text evidence="13">Catalyzes the aldol cleavage of 4-hydroxy-4-methyl-2-oxoglutarate (HMG) into 2 molecules of pyruvate. Also contains a secondary oxaloacetate (OAA) decarboxylase activity due to the common pyruvate enolate transition state formed following C-C bond cleavage in the retro-aldol and decarboxylation reactions.</text>
</comment>
<dbReference type="GO" id="GO:0032787">
    <property type="term" value="P:monocarboxylic acid metabolic process"/>
    <property type="evidence" value="ECO:0007669"/>
    <property type="project" value="UniProtKB-ARBA"/>
</dbReference>
<evidence type="ECO:0000256" key="10">
    <source>
        <dbReference type="ARBA" id="ARBA00022723"/>
    </source>
</evidence>
<comment type="catalytic activity">
    <reaction evidence="16">
        <text>oxaloacetate + H(+) = pyruvate + CO2</text>
        <dbReference type="Rhea" id="RHEA:15641"/>
        <dbReference type="ChEBI" id="CHEBI:15361"/>
        <dbReference type="ChEBI" id="CHEBI:15378"/>
        <dbReference type="ChEBI" id="CHEBI:16452"/>
        <dbReference type="ChEBI" id="CHEBI:16526"/>
        <dbReference type="EC" id="4.1.1.112"/>
    </reaction>
</comment>
<evidence type="ECO:0000256" key="14">
    <source>
        <dbReference type="ARBA" id="ARBA00030169"/>
    </source>
</evidence>
<evidence type="ECO:0000256" key="1">
    <source>
        <dbReference type="ARBA" id="ARBA00001342"/>
    </source>
</evidence>
<evidence type="ECO:0000256" key="9">
    <source>
        <dbReference type="ARBA" id="ARBA00016549"/>
    </source>
</evidence>
<evidence type="ECO:0000256" key="15">
    <source>
        <dbReference type="ARBA" id="ARBA00032305"/>
    </source>
</evidence>
<dbReference type="PANTHER" id="PTHR33254">
    <property type="entry name" value="4-HYDROXY-4-METHYL-2-OXOGLUTARATE ALDOLASE 3-RELATED"/>
    <property type="match status" value="1"/>
</dbReference>
<organism evidence="19 20">
    <name type="scientific">Candidatus Aeolococcus gillhamiae</name>
    <dbReference type="NCBI Taxonomy" id="3127015"/>
    <lineage>
        <taxon>Bacteria</taxon>
        <taxon>Bacillati</taxon>
        <taxon>Candidatus Dormiibacterota</taxon>
        <taxon>Candidatus Dormibacteria</taxon>
        <taxon>Candidatus Aeolococcales</taxon>
        <taxon>Candidatus Aeolococcaceae</taxon>
        <taxon>Candidatus Aeolococcus</taxon>
    </lineage>
</organism>
<dbReference type="PANTHER" id="PTHR33254:SF16">
    <property type="entry name" value="BLR3842 PROTEIN"/>
    <property type="match status" value="1"/>
</dbReference>
<dbReference type="GO" id="GO:0008948">
    <property type="term" value="F:oxaloacetate decarboxylase activity"/>
    <property type="evidence" value="ECO:0007669"/>
    <property type="project" value="UniProtKB-EC"/>
</dbReference>
<feature type="binding site" evidence="18">
    <location>
        <position position="116"/>
    </location>
    <ligand>
        <name>substrate</name>
    </ligand>
</feature>
<dbReference type="GO" id="GO:0047443">
    <property type="term" value="F:4-hydroxy-4-methyl-2-oxoglutarate aldolase activity"/>
    <property type="evidence" value="ECO:0007669"/>
    <property type="project" value="UniProtKB-EC"/>
</dbReference>
<evidence type="ECO:0000256" key="2">
    <source>
        <dbReference type="ARBA" id="ARBA00001946"/>
    </source>
</evidence>
<evidence type="ECO:0000313" key="19">
    <source>
        <dbReference type="EMBL" id="MBJ7593350.1"/>
    </source>
</evidence>
<protein>
    <recommendedName>
        <fullName evidence="9">Putative 4-hydroxy-4-methyl-2-oxoglutarate aldolase</fullName>
        <ecNumber evidence="8">4.1.1.112</ecNumber>
        <ecNumber evidence="7">4.1.3.17</ecNumber>
    </recommendedName>
    <alternativeName>
        <fullName evidence="15">Oxaloacetate decarboxylase</fullName>
    </alternativeName>
    <alternativeName>
        <fullName evidence="14">RraA-like protein</fullName>
    </alternativeName>
</protein>
<dbReference type="GO" id="GO:0046872">
    <property type="term" value="F:metal ion binding"/>
    <property type="evidence" value="ECO:0007669"/>
    <property type="project" value="UniProtKB-KW"/>
</dbReference>
<dbReference type="FunFam" id="3.50.30.40:FF:000002">
    <property type="entry name" value="4-carboxy-4-hydroxy-2-oxoadipate aldolase/oxaloacetate decarboxylase"/>
    <property type="match status" value="1"/>
</dbReference>
<dbReference type="EMBL" id="JAEKNS010000008">
    <property type="protein sequence ID" value="MBJ7593350.1"/>
    <property type="molecule type" value="Genomic_DNA"/>
</dbReference>
<comment type="cofactor">
    <cofactor evidence="3">
        <name>a divalent metal cation</name>
        <dbReference type="ChEBI" id="CHEBI:60240"/>
    </cofactor>
</comment>